<dbReference type="EMBL" id="BKCJ010601133">
    <property type="protein sequence ID" value="GFB32002.1"/>
    <property type="molecule type" value="Genomic_DNA"/>
</dbReference>
<sequence length="369" mass="41173">SELAKLTHAVNQQTSVVTTAMMTMLKQFQSNLPPAQVKAVEEICVTCGGSETLPGNTIANPKGKLKAITTRSGLVTEGPIVPNPPKSVNPEEDECVEETYTDPDHAEYNIKVPPPPLQEKDDIQIQKFWNMFKQLHLNITLAEALVLMPKYQKMLKALLSNKEKLHELKCKALADLGASINLMPLSVLKKLGLPDLIPTQMTLELANRAICTPDGITRDVFVPVGKFTFLANFVVVDYESDPRVPLILGSPFLRTARALIDVHGEEIILYDEDERLTLNMKHDTASYSNHPYRDSVTLINIFNLSSEDCLKDFVSHKQSGNPTFSLHKEIASPEVIHEFYDSKGCTFLSEDLPDIDSFNNIHPILMMIH</sequence>
<comment type="caution">
    <text evidence="1">The sequence shown here is derived from an EMBL/GenBank/DDBJ whole genome shotgun (WGS) entry which is preliminary data.</text>
</comment>
<dbReference type="PANTHER" id="PTHR33067">
    <property type="entry name" value="RNA-DIRECTED DNA POLYMERASE-RELATED"/>
    <property type="match status" value="1"/>
</dbReference>
<reference evidence="1" key="1">
    <citation type="journal article" date="2019" name="Sci. Rep.">
        <title>Draft genome of Tanacetum cinerariifolium, the natural source of mosquito coil.</title>
        <authorList>
            <person name="Yamashiro T."/>
            <person name="Shiraishi A."/>
            <person name="Satake H."/>
            <person name="Nakayama K."/>
        </authorList>
    </citation>
    <scope>NUCLEOTIDE SEQUENCE</scope>
</reference>
<name>A0A699LBK2_TANCI</name>
<gene>
    <name evidence="1" type="ORF">Tci_703973</name>
</gene>
<dbReference type="AlphaFoldDB" id="A0A699LBK2"/>
<feature type="non-terminal residue" evidence="1">
    <location>
        <position position="1"/>
    </location>
</feature>
<evidence type="ECO:0000313" key="1">
    <source>
        <dbReference type="EMBL" id="GFB32002.1"/>
    </source>
</evidence>
<proteinExistence type="predicted"/>
<protein>
    <recommendedName>
        <fullName evidence="2">Reverse transcriptase domain-containing protein</fullName>
    </recommendedName>
</protein>
<dbReference type="PANTHER" id="PTHR33067:SF9">
    <property type="entry name" value="RNA-DIRECTED DNA POLYMERASE"/>
    <property type="match status" value="1"/>
</dbReference>
<dbReference type="Gene3D" id="2.40.70.10">
    <property type="entry name" value="Acid Proteases"/>
    <property type="match status" value="1"/>
</dbReference>
<dbReference type="InterPro" id="IPR021109">
    <property type="entry name" value="Peptidase_aspartic_dom_sf"/>
</dbReference>
<dbReference type="CDD" id="cd00303">
    <property type="entry name" value="retropepsin_like"/>
    <property type="match status" value="1"/>
</dbReference>
<evidence type="ECO:0008006" key="2">
    <source>
        <dbReference type="Google" id="ProtNLM"/>
    </source>
</evidence>
<accession>A0A699LBK2</accession>
<organism evidence="1">
    <name type="scientific">Tanacetum cinerariifolium</name>
    <name type="common">Dalmatian daisy</name>
    <name type="synonym">Chrysanthemum cinerariifolium</name>
    <dbReference type="NCBI Taxonomy" id="118510"/>
    <lineage>
        <taxon>Eukaryota</taxon>
        <taxon>Viridiplantae</taxon>
        <taxon>Streptophyta</taxon>
        <taxon>Embryophyta</taxon>
        <taxon>Tracheophyta</taxon>
        <taxon>Spermatophyta</taxon>
        <taxon>Magnoliopsida</taxon>
        <taxon>eudicotyledons</taxon>
        <taxon>Gunneridae</taxon>
        <taxon>Pentapetalae</taxon>
        <taxon>asterids</taxon>
        <taxon>campanulids</taxon>
        <taxon>Asterales</taxon>
        <taxon>Asteraceae</taxon>
        <taxon>Asteroideae</taxon>
        <taxon>Anthemideae</taxon>
        <taxon>Anthemidinae</taxon>
        <taxon>Tanacetum</taxon>
    </lineage>
</organism>